<comment type="caution">
    <text evidence="2">The sequence shown here is derived from an EMBL/GenBank/DDBJ whole genome shotgun (WGS) entry which is preliminary data.</text>
</comment>
<name>A0A9X3TZH7_9PROT</name>
<accession>A0A9X3TZH7</accession>
<keyword evidence="3" id="KW-1185">Reference proteome</keyword>
<dbReference type="Proteomes" id="UP001141619">
    <property type="component" value="Unassembled WGS sequence"/>
</dbReference>
<sequence length="574" mass="62705">MNQVVKSRSKAIKHGKRLMALACASALFLIGTAEAADLLGARIGRHPDKTRLVLDLSAKTSYVTRYLEGYRIEISLSAEDQVTLAALQKARAAGLISAITPSSRGLILTLKGPAKVAQSFPLSPEDPGDAPFRIVIDLVPISGDAWARLLGPDAAIGNLAAAKPAVVESPPAAPIAPPEDTPPPAPTLMPVASDERLFDGLSLDGYAEIEGRVFLQSSRDPGPGNAGVSLALAPTVSYAWNDGRMMVVATPFARLDSNDSDRTHFDMREAKFVAAMGRFELRAGIDKQFWGVVESQHLVDILNQNDALEDIDGEDKLGQLMGSVSYDSDFGTFSAYVMSNFRERRFAGANGRPRAPFAIAYDLTQYESSADKWHVDWALRWSNAMGPIDMALSYFKGTNRKPLLLIGLNARGEPVIIPRYNLIEQAGLELQGTFGPLLLKAEAIRRTGENETATAAIAGFEYTLFNIWGSSDLGILSEYLWDSRSASFDNPFNNDLFFGLRWSGNDIRSTTLLVGSIFDLRSAQKYVTIEGSRRVGDGWTVALEGRLFLNVPQTSPLYIYSDDSFFQLKLQRHF</sequence>
<feature type="chain" id="PRO_5040864113" description="AMIN domain-containing protein" evidence="1">
    <location>
        <begin position="36"/>
        <end position="574"/>
    </location>
</feature>
<gene>
    <name evidence="2" type="ORF">NYP16_11655</name>
</gene>
<proteinExistence type="predicted"/>
<organism evidence="2 3">
    <name type="scientific">Govanella unica</name>
    <dbReference type="NCBI Taxonomy" id="2975056"/>
    <lineage>
        <taxon>Bacteria</taxon>
        <taxon>Pseudomonadati</taxon>
        <taxon>Pseudomonadota</taxon>
        <taxon>Alphaproteobacteria</taxon>
        <taxon>Emcibacterales</taxon>
        <taxon>Govanellaceae</taxon>
        <taxon>Govanella</taxon>
    </lineage>
</organism>
<feature type="signal peptide" evidence="1">
    <location>
        <begin position="1"/>
        <end position="35"/>
    </location>
</feature>
<keyword evidence="1" id="KW-0732">Signal</keyword>
<reference evidence="2" key="1">
    <citation type="submission" date="2022-08" db="EMBL/GenBank/DDBJ databases">
        <authorList>
            <person name="Vandamme P."/>
            <person name="Hettiarachchi A."/>
            <person name="Peeters C."/>
            <person name="Cnockaert M."/>
            <person name="Carlier A."/>
        </authorList>
    </citation>
    <scope>NUCLEOTIDE SEQUENCE</scope>
    <source>
        <strain evidence="2">LMG 31809</strain>
    </source>
</reference>
<evidence type="ECO:0008006" key="4">
    <source>
        <dbReference type="Google" id="ProtNLM"/>
    </source>
</evidence>
<dbReference type="RefSeq" id="WP_274944311.1">
    <property type="nucleotide sequence ID" value="NZ_JANWOI010000004.1"/>
</dbReference>
<evidence type="ECO:0000313" key="2">
    <source>
        <dbReference type="EMBL" id="MDA5194605.1"/>
    </source>
</evidence>
<evidence type="ECO:0000256" key="1">
    <source>
        <dbReference type="SAM" id="SignalP"/>
    </source>
</evidence>
<dbReference type="EMBL" id="JANWOI010000004">
    <property type="protein sequence ID" value="MDA5194605.1"/>
    <property type="molecule type" value="Genomic_DNA"/>
</dbReference>
<protein>
    <recommendedName>
        <fullName evidence="4">AMIN domain-containing protein</fullName>
    </recommendedName>
</protein>
<dbReference type="AlphaFoldDB" id="A0A9X3TZH7"/>
<evidence type="ECO:0000313" key="3">
    <source>
        <dbReference type="Proteomes" id="UP001141619"/>
    </source>
</evidence>
<reference evidence="2" key="2">
    <citation type="journal article" date="2023" name="Syst. Appl. Microbiol.">
        <title>Govania unica gen. nov., sp. nov., a rare biosphere bacterium that represents a novel family in the class Alphaproteobacteria.</title>
        <authorList>
            <person name="Vandamme P."/>
            <person name="Peeters C."/>
            <person name="Hettiarachchi A."/>
            <person name="Cnockaert M."/>
            <person name="Carlier A."/>
        </authorList>
    </citation>
    <scope>NUCLEOTIDE SEQUENCE</scope>
    <source>
        <strain evidence="2">LMG 31809</strain>
    </source>
</reference>